<feature type="domain" description="RmlD-like substrate binding" evidence="3">
    <location>
        <begin position="1"/>
        <end position="293"/>
    </location>
</feature>
<dbReference type="InterPro" id="IPR005913">
    <property type="entry name" value="dTDP_dehydrorham_reduct"/>
</dbReference>
<dbReference type="EC" id="1.1.1.133" evidence="2"/>
<dbReference type="InterPro" id="IPR036291">
    <property type="entry name" value="NAD(P)-bd_dom_sf"/>
</dbReference>
<dbReference type="GO" id="GO:0008831">
    <property type="term" value="F:dTDP-4-dehydrorhamnose reductase activity"/>
    <property type="evidence" value="ECO:0007669"/>
    <property type="project" value="UniProtKB-EC"/>
</dbReference>
<dbReference type="UniPathway" id="UPA00124"/>
<protein>
    <recommendedName>
        <fullName evidence="2">dTDP-4-dehydrorhamnose reductase</fullName>
        <ecNumber evidence="2">1.1.1.133</ecNumber>
    </recommendedName>
</protein>
<comment type="pathway">
    <text evidence="2">Carbohydrate biosynthesis; dTDP-L-rhamnose biosynthesis.</text>
</comment>
<dbReference type="Gene3D" id="3.90.25.10">
    <property type="entry name" value="UDP-galactose 4-epimerase, domain 1"/>
    <property type="match status" value="1"/>
</dbReference>
<evidence type="ECO:0000313" key="5">
    <source>
        <dbReference type="Proteomes" id="UP000176424"/>
    </source>
</evidence>
<dbReference type="GO" id="GO:0019305">
    <property type="term" value="P:dTDP-rhamnose biosynthetic process"/>
    <property type="evidence" value="ECO:0007669"/>
    <property type="project" value="UniProtKB-UniPathway"/>
</dbReference>
<dbReference type="PANTHER" id="PTHR10491">
    <property type="entry name" value="DTDP-4-DEHYDRORHAMNOSE REDUCTASE"/>
    <property type="match status" value="1"/>
</dbReference>
<keyword evidence="2" id="KW-0560">Oxidoreductase</keyword>
<dbReference type="InterPro" id="IPR029903">
    <property type="entry name" value="RmlD-like-bd"/>
</dbReference>
<dbReference type="AlphaFoldDB" id="A0A1F4ZVJ1"/>
<proteinExistence type="inferred from homology"/>
<dbReference type="Gene3D" id="3.40.50.720">
    <property type="entry name" value="NAD(P)-binding Rossmann-like Domain"/>
    <property type="match status" value="1"/>
</dbReference>
<dbReference type="STRING" id="1797263.A2397_02525"/>
<organism evidence="4 5">
    <name type="scientific">Candidatus Amesbacteria bacterium RIFOXYB1_FULL_44_23</name>
    <dbReference type="NCBI Taxonomy" id="1797263"/>
    <lineage>
        <taxon>Bacteria</taxon>
        <taxon>Candidatus Amesiibacteriota</taxon>
    </lineage>
</organism>
<accession>A0A1F4ZVJ1</accession>
<gene>
    <name evidence="4" type="ORF">A2397_02525</name>
</gene>
<comment type="function">
    <text evidence="2">Catalyzes the reduction of dTDP-6-deoxy-L-lyxo-4-hexulose to yield dTDP-L-rhamnose.</text>
</comment>
<keyword evidence="2" id="KW-0521">NADP</keyword>
<name>A0A1F4ZVJ1_9BACT</name>
<reference evidence="4 5" key="1">
    <citation type="journal article" date="2016" name="Nat. Commun.">
        <title>Thousands of microbial genomes shed light on interconnected biogeochemical processes in an aquifer system.</title>
        <authorList>
            <person name="Anantharaman K."/>
            <person name="Brown C.T."/>
            <person name="Hug L.A."/>
            <person name="Sharon I."/>
            <person name="Castelle C.J."/>
            <person name="Probst A.J."/>
            <person name="Thomas B.C."/>
            <person name="Singh A."/>
            <person name="Wilkins M.J."/>
            <person name="Karaoz U."/>
            <person name="Brodie E.L."/>
            <person name="Williams K.H."/>
            <person name="Hubbard S.S."/>
            <person name="Banfield J.F."/>
        </authorList>
    </citation>
    <scope>NUCLEOTIDE SEQUENCE [LARGE SCALE GENOMIC DNA]</scope>
</reference>
<dbReference type="SUPFAM" id="SSF51735">
    <property type="entry name" value="NAD(P)-binding Rossmann-fold domains"/>
    <property type="match status" value="1"/>
</dbReference>
<evidence type="ECO:0000259" key="3">
    <source>
        <dbReference type="Pfam" id="PF04321"/>
    </source>
</evidence>
<dbReference type="EMBL" id="MEXR01000006">
    <property type="protein sequence ID" value="OGD10463.1"/>
    <property type="molecule type" value="Genomic_DNA"/>
</dbReference>
<sequence length="295" mass="32789">MKLLVTGASGLVGSRFLELTKYNKSLLTPDLPEFDLTSPKTVHNVVQTFKPDVIIHFAAFTDVTAAENQKGDKSGLCWQVNVVGTKNLLTSAKTAAAKFIYISTDMVFSGSTSDPGPYTEDHLPESNPDHLTWYGYSKAMSEELVRQARETVVRIIYPVRSSFPAKLDYLRKPLSLFDQGKLYPLFSDQQISITFIDELCLALDKIITIKKPGIYHVSSGDTTTPYDLISYLIKKARGKESVVQKSSLMDFLKTASNPNRYPIYGGLSVQKTETELGIKFSSWHQIVDQIVASTA</sequence>
<dbReference type="PANTHER" id="PTHR10491:SF4">
    <property type="entry name" value="METHIONINE ADENOSYLTRANSFERASE 2 SUBUNIT BETA"/>
    <property type="match status" value="1"/>
</dbReference>
<comment type="similarity">
    <text evidence="1 2">Belongs to the dTDP-4-dehydrorhamnose reductase family.</text>
</comment>
<dbReference type="Pfam" id="PF04321">
    <property type="entry name" value="RmlD_sub_bind"/>
    <property type="match status" value="1"/>
</dbReference>
<evidence type="ECO:0000256" key="1">
    <source>
        <dbReference type="ARBA" id="ARBA00010944"/>
    </source>
</evidence>
<evidence type="ECO:0000313" key="4">
    <source>
        <dbReference type="EMBL" id="OGD10463.1"/>
    </source>
</evidence>
<dbReference type="Proteomes" id="UP000176424">
    <property type="component" value="Unassembled WGS sequence"/>
</dbReference>
<evidence type="ECO:0000256" key="2">
    <source>
        <dbReference type="RuleBase" id="RU364082"/>
    </source>
</evidence>
<comment type="caution">
    <text evidence="4">The sequence shown here is derived from an EMBL/GenBank/DDBJ whole genome shotgun (WGS) entry which is preliminary data.</text>
</comment>